<dbReference type="AlphaFoldDB" id="A0A495JTI0"/>
<protein>
    <submittedName>
        <fullName evidence="2">Uncharacterized protein</fullName>
    </submittedName>
</protein>
<evidence type="ECO:0000313" key="3">
    <source>
        <dbReference type="Proteomes" id="UP000277671"/>
    </source>
</evidence>
<evidence type="ECO:0000313" key="2">
    <source>
        <dbReference type="EMBL" id="RKR92307.1"/>
    </source>
</evidence>
<reference evidence="2 3" key="1">
    <citation type="submission" date="2018-10" db="EMBL/GenBank/DDBJ databases">
        <title>Sequencing the genomes of 1000 actinobacteria strains.</title>
        <authorList>
            <person name="Klenk H.-P."/>
        </authorList>
    </citation>
    <scope>NUCLEOTIDE SEQUENCE [LARGE SCALE GENOMIC DNA]</scope>
    <source>
        <strain evidence="2 3">DSM 45175</strain>
    </source>
</reference>
<feature type="region of interest" description="Disordered" evidence="1">
    <location>
        <begin position="50"/>
        <end position="76"/>
    </location>
</feature>
<dbReference type="Proteomes" id="UP000277671">
    <property type="component" value="Unassembled WGS sequence"/>
</dbReference>
<sequence length="76" mass="8362">MTTEPTRLTGTGIYRIVWLPGSDRLRGHCWCGATRDAEDPVELWDWLLNHPDQHDDEDGAAGRPVPPGRSLAGTPA</sequence>
<proteinExistence type="predicted"/>
<keyword evidence="3" id="KW-1185">Reference proteome</keyword>
<dbReference type="EMBL" id="RBKT01000001">
    <property type="protein sequence ID" value="RKR92307.1"/>
    <property type="molecule type" value="Genomic_DNA"/>
</dbReference>
<accession>A0A495JTI0</accession>
<organism evidence="2 3">
    <name type="scientific">Micromonospora pisi</name>
    <dbReference type="NCBI Taxonomy" id="589240"/>
    <lineage>
        <taxon>Bacteria</taxon>
        <taxon>Bacillati</taxon>
        <taxon>Actinomycetota</taxon>
        <taxon>Actinomycetes</taxon>
        <taxon>Micromonosporales</taxon>
        <taxon>Micromonosporaceae</taxon>
        <taxon>Micromonospora</taxon>
    </lineage>
</organism>
<dbReference type="OrthoDB" id="4242542at2"/>
<comment type="caution">
    <text evidence="2">The sequence shown here is derived from an EMBL/GenBank/DDBJ whole genome shotgun (WGS) entry which is preliminary data.</text>
</comment>
<evidence type="ECO:0000256" key="1">
    <source>
        <dbReference type="SAM" id="MobiDB-lite"/>
    </source>
</evidence>
<name>A0A495JTI0_9ACTN</name>
<dbReference type="RefSeq" id="WP_121160324.1">
    <property type="nucleotide sequence ID" value="NZ_RBKT01000001.1"/>
</dbReference>
<gene>
    <name evidence="2" type="ORF">BDK92_6745</name>
</gene>